<comment type="subcellular location">
    <subcellularLocation>
        <location evidence="1">Membrane</location>
        <topology evidence="1">Multi-pass membrane protein</topology>
    </subcellularLocation>
</comment>
<evidence type="ECO:0000256" key="6">
    <source>
        <dbReference type="SAM" id="Phobius"/>
    </source>
</evidence>
<keyword evidence="2" id="KW-0813">Transport</keyword>
<evidence type="ECO:0000256" key="5">
    <source>
        <dbReference type="ARBA" id="ARBA00023136"/>
    </source>
</evidence>
<sequence>MTGGFSFVPVTSDVDGGAFSWKGVSRILGPPWAHLPIISVGLLGVQIFWSIEMSYASPYLLSLGMSKASMAIVFIAGPLSGLIMQPFIGVLADNCTSRWGRRRPFMLGGAILCVLSMLLLGFTRPVATWFTARDTNANDSLTVFLAVLSVYLIDFSINAVQAVDRAIMVDTLPSAAQPSANAWAARMLGVGSVVGFFVGNINLPALFPFLGSSELEVLSVIVSLTLLGVHIFVAVCVKERILVNPRRHKTFLREFREMLATMTTLPRVIKHVCLIQFFAWIGWFPVLFYTSMYIGDLYKHSFYASRSPGDPELSAEELEALEEQATRLGSRALLFSSLVTLVATFVLPYFVSESANDNGHARLRGAKNFIKTLASRFKIHLAMLWAFSHALFAVCMVMTGLVDSVFGGTVVIAVTGFAWAVTQWAPFSLLATAILTSASLGSSAGSSIRLTDQRTPLRSGDAGDSDDEVDVVIADERSAFLARDDDGADSRRADAYEVNTDDGIGQVSSVMSNSAARVSRISVRATADEVDEENVPVDDEHQAHGLSAKAGIILGIHNIFIVLPQFVITAIAAVIFSIFDPQKHVSGHSVVPLNTNATASADTTAPPLLLWPRDSEDVETASDSVVYIFWIAGASATIAFALSWRLARELQHQ</sequence>
<dbReference type="AlphaFoldDB" id="A0A0D7AE37"/>
<dbReference type="GO" id="GO:0008506">
    <property type="term" value="F:sucrose:proton symporter activity"/>
    <property type="evidence" value="ECO:0007669"/>
    <property type="project" value="TreeGrafter"/>
</dbReference>
<protein>
    <submittedName>
        <fullName evidence="7">MFS general substrate transporter</fullName>
    </submittedName>
</protein>
<dbReference type="Proteomes" id="UP000054144">
    <property type="component" value="Unassembled WGS sequence"/>
</dbReference>
<feature type="transmembrane region" description="Helical" evidence="6">
    <location>
        <begin position="143"/>
        <end position="163"/>
    </location>
</feature>
<evidence type="ECO:0000313" key="8">
    <source>
        <dbReference type="Proteomes" id="UP000054144"/>
    </source>
</evidence>
<reference evidence="7 8" key="1">
    <citation type="journal article" date="2015" name="Fungal Genet. Biol.">
        <title>Evolution of novel wood decay mechanisms in Agaricales revealed by the genome sequences of Fistulina hepatica and Cylindrobasidium torrendii.</title>
        <authorList>
            <person name="Floudas D."/>
            <person name="Held B.W."/>
            <person name="Riley R."/>
            <person name="Nagy L.G."/>
            <person name="Koehler G."/>
            <person name="Ransdell A.S."/>
            <person name="Younus H."/>
            <person name="Chow J."/>
            <person name="Chiniquy J."/>
            <person name="Lipzen A."/>
            <person name="Tritt A."/>
            <person name="Sun H."/>
            <person name="Haridas S."/>
            <person name="LaButti K."/>
            <person name="Ohm R.A."/>
            <person name="Kues U."/>
            <person name="Blanchette R.A."/>
            <person name="Grigoriev I.V."/>
            <person name="Minto R.E."/>
            <person name="Hibbett D.S."/>
        </authorList>
    </citation>
    <scope>NUCLEOTIDE SEQUENCE [LARGE SCALE GENOMIC DNA]</scope>
    <source>
        <strain evidence="7 8">ATCC 64428</strain>
    </source>
</reference>
<dbReference type="EMBL" id="KN881721">
    <property type="protein sequence ID" value="KIY49686.1"/>
    <property type="molecule type" value="Genomic_DNA"/>
</dbReference>
<feature type="transmembrane region" description="Helical" evidence="6">
    <location>
        <begin position="559"/>
        <end position="579"/>
    </location>
</feature>
<keyword evidence="4 6" id="KW-1133">Transmembrane helix</keyword>
<evidence type="ECO:0000256" key="2">
    <source>
        <dbReference type="ARBA" id="ARBA00022448"/>
    </source>
</evidence>
<feature type="transmembrane region" description="Helical" evidence="6">
    <location>
        <begin position="71"/>
        <end position="92"/>
    </location>
</feature>
<keyword evidence="8" id="KW-1185">Reference proteome</keyword>
<feature type="transmembrane region" description="Helical" evidence="6">
    <location>
        <begin position="217"/>
        <end position="237"/>
    </location>
</feature>
<feature type="transmembrane region" description="Helical" evidence="6">
    <location>
        <begin position="104"/>
        <end position="123"/>
    </location>
</feature>
<dbReference type="InterPro" id="IPR036259">
    <property type="entry name" value="MFS_trans_sf"/>
</dbReference>
<feature type="transmembrane region" description="Helical" evidence="6">
    <location>
        <begin position="408"/>
        <end position="435"/>
    </location>
</feature>
<feature type="transmembrane region" description="Helical" evidence="6">
    <location>
        <begin position="381"/>
        <end position="402"/>
    </location>
</feature>
<dbReference type="GO" id="GO:0005886">
    <property type="term" value="C:plasma membrane"/>
    <property type="evidence" value="ECO:0007669"/>
    <property type="project" value="TreeGrafter"/>
</dbReference>
<dbReference type="SUPFAM" id="SSF103473">
    <property type="entry name" value="MFS general substrate transporter"/>
    <property type="match status" value="1"/>
</dbReference>
<evidence type="ECO:0000256" key="1">
    <source>
        <dbReference type="ARBA" id="ARBA00004141"/>
    </source>
</evidence>
<feature type="transmembrane region" description="Helical" evidence="6">
    <location>
        <begin position="272"/>
        <end position="294"/>
    </location>
</feature>
<gene>
    <name evidence="7" type="ORF">FISHEDRAFT_40867</name>
</gene>
<dbReference type="PANTHER" id="PTHR19432:SF91">
    <property type="entry name" value="GENERAL ALPHA-GLUCOSIDE PERMEASE"/>
    <property type="match status" value="1"/>
</dbReference>
<proteinExistence type="predicted"/>
<feature type="transmembrane region" description="Helical" evidence="6">
    <location>
        <begin position="32"/>
        <end position="51"/>
    </location>
</feature>
<evidence type="ECO:0000256" key="4">
    <source>
        <dbReference type="ARBA" id="ARBA00022989"/>
    </source>
</evidence>
<keyword evidence="3 6" id="KW-0812">Transmembrane</keyword>
<accession>A0A0D7AE37</accession>
<dbReference type="PANTHER" id="PTHR19432">
    <property type="entry name" value="SUGAR TRANSPORTER"/>
    <property type="match status" value="1"/>
</dbReference>
<feature type="transmembrane region" description="Helical" evidence="6">
    <location>
        <begin position="332"/>
        <end position="352"/>
    </location>
</feature>
<evidence type="ECO:0000313" key="7">
    <source>
        <dbReference type="EMBL" id="KIY49686.1"/>
    </source>
</evidence>
<feature type="transmembrane region" description="Helical" evidence="6">
    <location>
        <begin position="627"/>
        <end position="647"/>
    </location>
</feature>
<feature type="transmembrane region" description="Helical" evidence="6">
    <location>
        <begin position="183"/>
        <end position="205"/>
    </location>
</feature>
<dbReference type="Gene3D" id="1.20.1250.20">
    <property type="entry name" value="MFS general substrate transporter like domains"/>
    <property type="match status" value="1"/>
</dbReference>
<keyword evidence="5 6" id="KW-0472">Membrane</keyword>
<organism evidence="7 8">
    <name type="scientific">Fistulina hepatica ATCC 64428</name>
    <dbReference type="NCBI Taxonomy" id="1128425"/>
    <lineage>
        <taxon>Eukaryota</taxon>
        <taxon>Fungi</taxon>
        <taxon>Dikarya</taxon>
        <taxon>Basidiomycota</taxon>
        <taxon>Agaricomycotina</taxon>
        <taxon>Agaricomycetes</taxon>
        <taxon>Agaricomycetidae</taxon>
        <taxon>Agaricales</taxon>
        <taxon>Fistulinaceae</taxon>
        <taxon>Fistulina</taxon>
    </lineage>
</organism>
<evidence type="ECO:0000256" key="3">
    <source>
        <dbReference type="ARBA" id="ARBA00022692"/>
    </source>
</evidence>
<dbReference type="OrthoDB" id="28755at2759"/>
<name>A0A0D7AE37_9AGAR</name>